<accession>S2JNT3</accession>
<evidence type="ECO:0000313" key="2">
    <source>
        <dbReference type="EMBL" id="EPB84278.1"/>
    </source>
</evidence>
<dbReference type="VEuPathDB" id="FungiDB:HMPREF1544_08938"/>
<feature type="region of interest" description="Disordered" evidence="1">
    <location>
        <begin position="74"/>
        <end position="100"/>
    </location>
</feature>
<keyword evidence="3" id="KW-1185">Reference proteome</keyword>
<dbReference type="AlphaFoldDB" id="S2JNT3"/>
<dbReference type="Proteomes" id="UP000014254">
    <property type="component" value="Unassembled WGS sequence"/>
</dbReference>
<dbReference type="OrthoDB" id="2289044at2759"/>
<evidence type="ECO:0000313" key="3">
    <source>
        <dbReference type="Proteomes" id="UP000014254"/>
    </source>
</evidence>
<evidence type="ECO:0000256" key="1">
    <source>
        <dbReference type="SAM" id="MobiDB-lite"/>
    </source>
</evidence>
<organism evidence="2 3">
    <name type="scientific">Mucor circinelloides f. circinelloides (strain 1006PhL)</name>
    <name type="common">Mucormycosis agent</name>
    <name type="synonym">Calyptromyces circinelloides</name>
    <dbReference type="NCBI Taxonomy" id="1220926"/>
    <lineage>
        <taxon>Eukaryota</taxon>
        <taxon>Fungi</taxon>
        <taxon>Fungi incertae sedis</taxon>
        <taxon>Mucoromycota</taxon>
        <taxon>Mucoromycotina</taxon>
        <taxon>Mucoromycetes</taxon>
        <taxon>Mucorales</taxon>
        <taxon>Mucorineae</taxon>
        <taxon>Mucoraceae</taxon>
        <taxon>Mucor</taxon>
    </lineage>
</organism>
<dbReference type="InParanoid" id="S2JNT3"/>
<dbReference type="EMBL" id="KE124043">
    <property type="protein sequence ID" value="EPB84278.1"/>
    <property type="molecule type" value="Genomic_DNA"/>
</dbReference>
<sequence length="303" mass="34925">MSNHNTYLKKLKFTLFPPTKFPCNSKVSIHPDFKCSTEKNHNYDHQLLNNEIKNSNYHCRPRTGSTRVCREELGMKETQPRASSSSSVTTKVNQEQKTHTQSQITPCSTILAQQKSCPTLIHSSSYNATVNGDIRDITPLTVQDVALSKTTLSDHIHQKPIYDHPNHHDTREIASAIKRCMLPFKVYYELEWPIPNHHSDSTITTTTWLQLDDPTSNGIERVRKLGFADLDVRLDDPLTRYINSLTGKEDRNVVIQVLFDHSHYSEDTQDATLAGKQVRLLRLRRVYWWSISYNLARTFLPIH</sequence>
<proteinExistence type="predicted"/>
<reference evidence="3" key="1">
    <citation type="submission" date="2013-05" db="EMBL/GenBank/DDBJ databases">
        <title>The Genome sequence of Mucor circinelloides f. circinelloides 1006PhL.</title>
        <authorList>
            <consortium name="The Broad Institute Genomics Platform"/>
            <person name="Cuomo C."/>
            <person name="Earl A."/>
            <person name="Findley K."/>
            <person name="Lee S.C."/>
            <person name="Walker B."/>
            <person name="Young S."/>
            <person name="Zeng Q."/>
            <person name="Gargeya S."/>
            <person name="Fitzgerald M."/>
            <person name="Haas B."/>
            <person name="Abouelleil A."/>
            <person name="Allen A.W."/>
            <person name="Alvarado L."/>
            <person name="Arachchi H.M."/>
            <person name="Berlin A.M."/>
            <person name="Chapman S.B."/>
            <person name="Gainer-Dewar J."/>
            <person name="Goldberg J."/>
            <person name="Griggs A."/>
            <person name="Gujja S."/>
            <person name="Hansen M."/>
            <person name="Howarth C."/>
            <person name="Imamovic A."/>
            <person name="Ireland A."/>
            <person name="Larimer J."/>
            <person name="McCowan C."/>
            <person name="Murphy C."/>
            <person name="Pearson M."/>
            <person name="Poon T.W."/>
            <person name="Priest M."/>
            <person name="Roberts A."/>
            <person name="Saif S."/>
            <person name="Shea T."/>
            <person name="Sisk P."/>
            <person name="Sykes S."/>
            <person name="Wortman J."/>
            <person name="Nusbaum C."/>
            <person name="Birren B."/>
        </authorList>
    </citation>
    <scope>NUCLEOTIDE SEQUENCE [LARGE SCALE GENOMIC DNA]</scope>
    <source>
        <strain evidence="3">1006PhL</strain>
    </source>
</reference>
<gene>
    <name evidence="2" type="ORF">HMPREF1544_08938</name>
</gene>
<feature type="compositionally biased region" description="Polar residues" evidence="1">
    <location>
        <begin position="80"/>
        <end position="100"/>
    </location>
</feature>
<name>S2JNT3_MUCC1</name>
<protein>
    <submittedName>
        <fullName evidence="2">Uncharacterized protein</fullName>
    </submittedName>
</protein>